<keyword evidence="2" id="KW-1185">Reference proteome</keyword>
<sequence>MVGRVTVAVELFPVLANSGILKEIADKRLRFALKLLNGGTGCPIKDYSDHWTGSIFRGNVSSDCVWPR</sequence>
<evidence type="ECO:0000313" key="1">
    <source>
        <dbReference type="EMBL" id="GMJ13891.1"/>
    </source>
</evidence>
<dbReference type="Proteomes" id="UP001165190">
    <property type="component" value="Unassembled WGS sequence"/>
</dbReference>
<accession>A0A9W7JG37</accession>
<name>A0A9W7JG37_HIBTR</name>
<comment type="caution">
    <text evidence="1">The sequence shown here is derived from an EMBL/GenBank/DDBJ whole genome shotgun (WGS) entry which is preliminary data.</text>
</comment>
<reference evidence="1" key="1">
    <citation type="submission" date="2023-05" db="EMBL/GenBank/DDBJ databases">
        <title>Genome and transcriptome analyses reveal genes involved in the formation of fine ridges on petal epidermal cells in Hibiscus trionum.</title>
        <authorList>
            <person name="Koshimizu S."/>
            <person name="Masuda S."/>
            <person name="Ishii T."/>
            <person name="Shirasu K."/>
            <person name="Hoshino A."/>
            <person name="Arita M."/>
        </authorList>
    </citation>
    <scope>NUCLEOTIDE SEQUENCE</scope>
    <source>
        <strain evidence="1">Hamamatsu line</strain>
    </source>
</reference>
<proteinExistence type="predicted"/>
<dbReference type="EMBL" id="BSYR01000065">
    <property type="protein sequence ID" value="GMJ13891.1"/>
    <property type="molecule type" value="Genomic_DNA"/>
</dbReference>
<protein>
    <submittedName>
        <fullName evidence="1">Uncharacterized protein</fullName>
    </submittedName>
</protein>
<gene>
    <name evidence="1" type="ORF">HRI_005058300</name>
</gene>
<evidence type="ECO:0000313" key="2">
    <source>
        <dbReference type="Proteomes" id="UP001165190"/>
    </source>
</evidence>
<organism evidence="1 2">
    <name type="scientific">Hibiscus trionum</name>
    <name type="common">Flower of an hour</name>
    <dbReference type="NCBI Taxonomy" id="183268"/>
    <lineage>
        <taxon>Eukaryota</taxon>
        <taxon>Viridiplantae</taxon>
        <taxon>Streptophyta</taxon>
        <taxon>Embryophyta</taxon>
        <taxon>Tracheophyta</taxon>
        <taxon>Spermatophyta</taxon>
        <taxon>Magnoliopsida</taxon>
        <taxon>eudicotyledons</taxon>
        <taxon>Gunneridae</taxon>
        <taxon>Pentapetalae</taxon>
        <taxon>rosids</taxon>
        <taxon>malvids</taxon>
        <taxon>Malvales</taxon>
        <taxon>Malvaceae</taxon>
        <taxon>Malvoideae</taxon>
        <taxon>Hibiscus</taxon>
    </lineage>
</organism>
<dbReference type="AlphaFoldDB" id="A0A9W7JG37"/>